<keyword evidence="1" id="KW-0175">Coiled coil</keyword>
<accession>A0A0D0AEV6</accession>
<name>A0A0D0AEV6_9AGAM</name>
<dbReference type="HOGENOM" id="CLU_1310822_0_0_1"/>
<dbReference type="InParanoid" id="A0A0D0AEV6"/>
<dbReference type="AlphaFoldDB" id="A0A0D0AEV6"/>
<evidence type="ECO:0000256" key="1">
    <source>
        <dbReference type="SAM" id="Coils"/>
    </source>
</evidence>
<dbReference type="OrthoDB" id="2648856at2759"/>
<evidence type="ECO:0000313" key="3">
    <source>
        <dbReference type="Proteomes" id="UP000054485"/>
    </source>
</evidence>
<gene>
    <name evidence="2" type="ORF">CY34DRAFT_16257</name>
</gene>
<protein>
    <submittedName>
        <fullName evidence="2">Uncharacterized protein</fullName>
    </submittedName>
</protein>
<dbReference type="EMBL" id="KN835511">
    <property type="protein sequence ID" value="KIK36644.1"/>
    <property type="molecule type" value="Genomic_DNA"/>
</dbReference>
<proteinExistence type="predicted"/>
<organism evidence="2 3">
    <name type="scientific">Suillus luteus UH-Slu-Lm8-n1</name>
    <dbReference type="NCBI Taxonomy" id="930992"/>
    <lineage>
        <taxon>Eukaryota</taxon>
        <taxon>Fungi</taxon>
        <taxon>Dikarya</taxon>
        <taxon>Basidiomycota</taxon>
        <taxon>Agaricomycotina</taxon>
        <taxon>Agaricomycetes</taxon>
        <taxon>Agaricomycetidae</taxon>
        <taxon>Boletales</taxon>
        <taxon>Suillineae</taxon>
        <taxon>Suillaceae</taxon>
        <taxon>Suillus</taxon>
    </lineage>
</organism>
<evidence type="ECO:0000313" key="2">
    <source>
        <dbReference type="EMBL" id="KIK36644.1"/>
    </source>
</evidence>
<sequence>MLYDSVDSNSHPSGAEVLLTACPSESHTPDTEHSHDFEACAGGQAHGQGAPVYPCGCYRRTALTNDEIADAIADASEQCKKLEQEIDTWNAHIEKCSDENLPLKRKRSMLTLNSDSIGDTTPRQFGQHLTNVQRAESESVPVLEVPKRRKLGKAFEFNGHTIHETLVDVGKHLEAAMDRQTEVLSKIYRVLESRTM</sequence>
<reference evidence="2 3" key="1">
    <citation type="submission" date="2014-04" db="EMBL/GenBank/DDBJ databases">
        <authorList>
            <consortium name="DOE Joint Genome Institute"/>
            <person name="Kuo A."/>
            <person name="Ruytinx J."/>
            <person name="Rineau F."/>
            <person name="Colpaert J."/>
            <person name="Kohler A."/>
            <person name="Nagy L.G."/>
            <person name="Floudas D."/>
            <person name="Copeland A."/>
            <person name="Barry K.W."/>
            <person name="Cichocki N."/>
            <person name="Veneault-Fourrey C."/>
            <person name="LaButti K."/>
            <person name="Lindquist E.A."/>
            <person name="Lipzen A."/>
            <person name="Lundell T."/>
            <person name="Morin E."/>
            <person name="Murat C."/>
            <person name="Sun H."/>
            <person name="Tunlid A."/>
            <person name="Henrissat B."/>
            <person name="Grigoriev I.V."/>
            <person name="Hibbett D.S."/>
            <person name="Martin F."/>
            <person name="Nordberg H.P."/>
            <person name="Cantor M.N."/>
            <person name="Hua S.X."/>
        </authorList>
    </citation>
    <scope>NUCLEOTIDE SEQUENCE [LARGE SCALE GENOMIC DNA]</scope>
    <source>
        <strain evidence="2 3">UH-Slu-Lm8-n1</strain>
    </source>
</reference>
<reference evidence="3" key="2">
    <citation type="submission" date="2015-01" db="EMBL/GenBank/DDBJ databases">
        <title>Evolutionary Origins and Diversification of the Mycorrhizal Mutualists.</title>
        <authorList>
            <consortium name="DOE Joint Genome Institute"/>
            <consortium name="Mycorrhizal Genomics Consortium"/>
            <person name="Kohler A."/>
            <person name="Kuo A."/>
            <person name="Nagy L.G."/>
            <person name="Floudas D."/>
            <person name="Copeland A."/>
            <person name="Barry K.W."/>
            <person name="Cichocki N."/>
            <person name="Veneault-Fourrey C."/>
            <person name="LaButti K."/>
            <person name="Lindquist E.A."/>
            <person name="Lipzen A."/>
            <person name="Lundell T."/>
            <person name="Morin E."/>
            <person name="Murat C."/>
            <person name="Riley R."/>
            <person name="Ohm R."/>
            <person name="Sun H."/>
            <person name="Tunlid A."/>
            <person name="Henrissat B."/>
            <person name="Grigoriev I.V."/>
            <person name="Hibbett D.S."/>
            <person name="Martin F."/>
        </authorList>
    </citation>
    <scope>NUCLEOTIDE SEQUENCE [LARGE SCALE GENOMIC DNA]</scope>
    <source>
        <strain evidence="3">UH-Slu-Lm8-n1</strain>
    </source>
</reference>
<keyword evidence="3" id="KW-1185">Reference proteome</keyword>
<dbReference type="Proteomes" id="UP000054485">
    <property type="component" value="Unassembled WGS sequence"/>
</dbReference>
<feature type="coiled-coil region" evidence="1">
    <location>
        <begin position="65"/>
        <end position="99"/>
    </location>
</feature>